<dbReference type="SUPFAM" id="SSF140996">
    <property type="entry name" value="Hermes dimerisation domain"/>
    <property type="match status" value="1"/>
</dbReference>
<dbReference type="HOGENOM" id="CLU_156030_1_0_1"/>
<reference evidence="2" key="2">
    <citation type="submission" date="2015-01" db="EMBL/GenBank/DDBJ databases">
        <title>Evolutionary Origins and Diversification of the Mycorrhizal Mutualists.</title>
        <authorList>
            <consortium name="DOE Joint Genome Institute"/>
            <consortium name="Mycorrhizal Genomics Consortium"/>
            <person name="Kohler A."/>
            <person name="Kuo A."/>
            <person name="Nagy L.G."/>
            <person name="Floudas D."/>
            <person name="Copeland A."/>
            <person name="Barry K.W."/>
            <person name="Cichocki N."/>
            <person name="Veneault-Fourrey C."/>
            <person name="LaButti K."/>
            <person name="Lindquist E.A."/>
            <person name="Lipzen A."/>
            <person name="Lundell T."/>
            <person name="Morin E."/>
            <person name="Murat C."/>
            <person name="Riley R."/>
            <person name="Ohm R."/>
            <person name="Sun H."/>
            <person name="Tunlid A."/>
            <person name="Henrissat B."/>
            <person name="Grigoriev I.V."/>
            <person name="Hibbett D.S."/>
            <person name="Martin F."/>
        </authorList>
    </citation>
    <scope>NUCLEOTIDE SEQUENCE [LARGE SCALE GENOMIC DNA]</scope>
    <source>
        <strain evidence="2">ATCC 200175</strain>
    </source>
</reference>
<sequence length="70" mass="8007">YTPARHRALIAMCCAVSRRPFNIVKDAQYVQEVELLRPGTVIPSPTTVLRDVTKIYKEGAKQVKEYFKVL</sequence>
<keyword evidence="2" id="KW-1185">Reference proteome</keyword>
<feature type="non-terminal residue" evidence="1">
    <location>
        <position position="70"/>
    </location>
</feature>
<evidence type="ECO:0000313" key="2">
    <source>
        <dbReference type="Proteomes" id="UP000053647"/>
    </source>
</evidence>
<name>A0A0C9SMW4_PAXIN</name>
<gene>
    <name evidence="1" type="ORF">PAXINDRAFT_58178</name>
</gene>
<dbReference type="AlphaFoldDB" id="A0A0C9SMW4"/>
<dbReference type="OrthoDB" id="2794314at2759"/>
<dbReference type="Proteomes" id="UP000053647">
    <property type="component" value="Unassembled WGS sequence"/>
</dbReference>
<proteinExistence type="predicted"/>
<protein>
    <submittedName>
        <fullName evidence="1">Uncharacterized protein</fullName>
    </submittedName>
</protein>
<feature type="non-terminal residue" evidence="1">
    <location>
        <position position="1"/>
    </location>
</feature>
<dbReference type="EMBL" id="KN820115">
    <property type="protein sequence ID" value="KIJ06879.1"/>
    <property type="molecule type" value="Genomic_DNA"/>
</dbReference>
<evidence type="ECO:0000313" key="1">
    <source>
        <dbReference type="EMBL" id="KIJ06879.1"/>
    </source>
</evidence>
<organism evidence="1 2">
    <name type="scientific">Paxillus involutus ATCC 200175</name>
    <dbReference type="NCBI Taxonomy" id="664439"/>
    <lineage>
        <taxon>Eukaryota</taxon>
        <taxon>Fungi</taxon>
        <taxon>Dikarya</taxon>
        <taxon>Basidiomycota</taxon>
        <taxon>Agaricomycotina</taxon>
        <taxon>Agaricomycetes</taxon>
        <taxon>Agaricomycetidae</taxon>
        <taxon>Boletales</taxon>
        <taxon>Paxilineae</taxon>
        <taxon>Paxillaceae</taxon>
        <taxon>Paxillus</taxon>
    </lineage>
</organism>
<accession>A0A0C9SMW4</accession>
<reference evidence="1 2" key="1">
    <citation type="submission" date="2014-06" db="EMBL/GenBank/DDBJ databases">
        <authorList>
            <consortium name="DOE Joint Genome Institute"/>
            <person name="Kuo A."/>
            <person name="Kohler A."/>
            <person name="Nagy L.G."/>
            <person name="Floudas D."/>
            <person name="Copeland A."/>
            <person name="Barry K.W."/>
            <person name="Cichocki N."/>
            <person name="Veneault-Fourrey C."/>
            <person name="LaButti K."/>
            <person name="Lindquist E.A."/>
            <person name="Lipzen A."/>
            <person name="Lundell T."/>
            <person name="Morin E."/>
            <person name="Murat C."/>
            <person name="Sun H."/>
            <person name="Tunlid A."/>
            <person name="Henrissat B."/>
            <person name="Grigoriev I.V."/>
            <person name="Hibbett D.S."/>
            <person name="Martin F."/>
            <person name="Nordberg H.P."/>
            <person name="Cantor M.N."/>
            <person name="Hua S.X."/>
        </authorList>
    </citation>
    <scope>NUCLEOTIDE SEQUENCE [LARGE SCALE GENOMIC DNA]</scope>
    <source>
        <strain evidence="1 2">ATCC 200175</strain>
    </source>
</reference>